<evidence type="ECO:0000313" key="2">
    <source>
        <dbReference type="EMBL" id="VDK31752.1"/>
    </source>
</evidence>
<evidence type="ECO:0000313" key="4">
    <source>
        <dbReference type="WBParaSite" id="TASK_0000339101-mRNA-1"/>
    </source>
</evidence>
<feature type="compositionally biased region" description="Polar residues" evidence="1">
    <location>
        <begin position="169"/>
        <end position="181"/>
    </location>
</feature>
<reference evidence="4" key="1">
    <citation type="submission" date="2017-02" db="UniProtKB">
        <authorList>
            <consortium name="WormBaseParasite"/>
        </authorList>
    </citation>
    <scope>IDENTIFICATION</scope>
</reference>
<dbReference type="EMBL" id="UYRS01018298">
    <property type="protein sequence ID" value="VDK31752.1"/>
    <property type="molecule type" value="Genomic_DNA"/>
</dbReference>
<evidence type="ECO:0000313" key="3">
    <source>
        <dbReference type="Proteomes" id="UP000282613"/>
    </source>
</evidence>
<reference evidence="2 3" key="2">
    <citation type="submission" date="2018-11" db="EMBL/GenBank/DDBJ databases">
        <authorList>
            <consortium name="Pathogen Informatics"/>
        </authorList>
    </citation>
    <scope>NUCLEOTIDE SEQUENCE [LARGE SCALE GENOMIC DNA]</scope>
</reference>
<keyword evidence="3" id="KW-1185">Reference proteome</keyword>
<accession>A0A0R3W109</accession>
<feature type="region of interest" description="Disordered" evidence="1">
    <location>
        <begin position="169"/>
        <end position="212"/>
    </location>
</feature>
<proteinExistence type="predicted"/>
<dbReference type="AlphaFoldDB" id="A0A0R3W109"/>
<dbReference type="Proteomes" id="UP000282613">
    <property type="component" value="Unassembled WGS sequence"/>
</dbReference>
<feature type="compositionally biased region" description="Polar residues" evidence="1">
    <location>
        <begin position="188"/>
        <end position="201"/>
    </location>
</feature>
<sequence>MDSFNALDSETQRNEQNLGSIGQQNSFDSTYADTDNDHFSEIIQPMDNYDYVSCGVPLGNSMGLPVSTGTNRMGSRFFNPMEFQNGNNFLMRQPLQPFLLQQILQQQQLAKCVYSTDSALQLLNLRNSTVGLLPGYQQAQVHPFLYPHLTNSNAVNYSICNHLSQHHQQQPTMKAAIQTNGTGEGDLSNPTTSDPESTSRAVENKYGEGFPLTTQELEC</sequence>
<name>A0A0R3W109_TAEAS</name>
<dbReference type="OrthoDB" id="10316184at2759"/>
<feature type="region of interest" description="Disordered" evidence="1">
    <location>
        <begin position="1"/>
        <end position="30"/>
    </location>
</feature>
<gene>
    <name evidence="2" type="ORF">TASK_LOCUS3392</name>
</gene>
<dbReference type="WBParaSite" id="TASK_0000339101-mRNA-1">
    <property type="protein sequence ID" value="TASK_0000339101-mRNA-1"/>
    <property type="gene ID" value="TASK_0000339101"/>
</dbReference>
<protein>
    <submittedName>
        <fullName evidence="2 4">Uncharacterized protein</fullName>
    </submittedName>
</protein>
<organism evidence="4">
    <name type="scientific">Taenia asiatica</name>
    <name type="common">Asian tapeworm</name>
    <dbReference type="NCBI Taxonomy" id="60517"/>
    <lineage>
        <taxon>Eukaryota</taxon>
        <taxon>Metazoa</taxon>
        <taxon>Spiralia</taxon>
        <taxon>Lophotrochozoa</taxon>
        <taxon>Platyhelminthes</taxon>
        <taxon>Cestoda</taxon>
        <taxon>Eucestoda</taxon>
        <taxon>Cyclophyllidea</taxon>
        <taxon>Taeniidae</taxon>
        <taxon>Taenia</taxon>
    </lineage>
</organism>
<evidence type="ECO:0000256" key="1">
    <source>
        <dbReference type="SAM" id="MobiDB-lite"/>
    </source>
</evidence>